<keyword evidence="3" id="KW-1185">Reference proteome</keyword>
<feature type="region of interest" description="Disordered" evidence="1">
    <location>
        <begin position="77"/>
        <end position="97"/>
    </location>
</feature>
<feature type="region of interest" description="Disordered" evidence="1">
    <location>
        <begin position="135"/>
        <end position="156"/>
    </location>
</feature>
<accession>A0ABR9MDM9</accession>
<dbReference type="EMBL" id="JADBEK010000001">
    <property type="protein sequence ID" value="MBE1591008.1"/>
    <property type="molecule type" value="Genomic_DNA"/>
</dbReference>
<evidence type="ECO:0000313" key="2">
    <source>
        <dbReference type="EMBL" id="MBE1591008.1"/>
    </source>
</evidence>
<evidence type="ECO:0000256" key="1">
    <source>
        <dbReference type="SAM" id="MobiDB-lite"/>
    </source>
</evidence>
<feature type="compositionally biased region" description="Basic and acidic residues" evidence="1">
    <location>
        <begin position="144"/>
        <end position="156"/>
    </location>
</feature>
<name>A0ABR9MDM9_9ACTN</name>
<dbReference type="RefSeq" id="WP_192790786.1">
    <property type="nucleotide sequence ID" value="NZ_JADBEK010000001.1"/>
</dbReference>
<sequence>MSDIERIHTDHAVTRRLGNWTTAGRFEVRTRYGQTTLDLRSPGLPAEIELRLDLDRGVVKLLVPEDATVEHQDLRWSGRGQVKDHQAPAAGPAEGPGRRIRLVGRAAGSEIRVRRGGVAILTAMLSPEYVRDVRQAHRNGTRPTVDDPARTLEKAS</sequence>
<dbReference type="Proteomes" id="UP000633509">
    <property type="component" value="Unassembled WGS sequence"/>
</dbReference>
<comment type="caution">
    <text evidence="2">The sequence shown here is derived from an EMBL/GenBank/DDBJ whole genome shotgun (WGS) entry which is preliminary data.</text>
</comment>
<gene>
    <name evidence="2" type="ORF">H4W80_009266</name>
</gene>
<protein>
    <submittedName>
        <fullName evidence="2">Uncharacterized protein</fullName>
    </submittedName>
</protein>
<reference evidence="2 3" key="1">
    <citation type="submission" date="2020-10" db="EMBL/GenBank/DDBJ databases">
        <title>Sequencing the genomes of 1000 actinobacteria strains.</title>
        <authorList>
            <person name="Klenk H.-P."/>
        </authorList>
    </citation>
    <scope>NUCLEOTIDE SEQUENCE [LARGE SCALE GENOMIC DNA]</scope>
    <source>
        <strain evidence="2 3">DSM 43173</strain>
    </source>
</reference>
<organism evidence="2 3">
    <name type="scientific">Nonomuraea angiospora</name>
    <dbReference type="NCBI Taxonomy" id="46172"/>
    <lineage>
        <taxon>Bacteria</taxon>
        <taxon>Bacillati</taxon>
        <taxon>Actinomycetota</taxon>
        <taxon>Actinomycetes</taxon>
        <taxon>Streptosporangiales</taxon>
        <taxon>Streptosporangiaceae</taxon>
        <taxon>Nonomuraea</taxon>
    </lineage>
</organism>
<proteinExistence type="predicted"/>
<feature type="compositionally biased region" description="Basic and acidic residues" evidence="1">
    <location>
        <begin position="77"/>
        <end position="86"/>
    </location>
</feature>
<evidence type="ECO:0000313" key="3">
    <source>
        <dbReference type="Proteomes" id="UP000633509"/>
    </source>
</evidence>